<keyword evidence="3" id="KW-0645">Protease</keyword>
<evidence type="ECO:0000313" key="12">
    <source>
        <dbReference type="EMBL" id="KAJ4354619.1"/>
    </source>
</evidence>
<keyword evidence="4" id="KW-0833">Ubl conjugation pathway</keyword>
<dbReference type="Proteomes" id="UP001140513">
    <property type="component" value="Unassembled WGS sequence"/>
</dbReference>
<evidence type="ECO:0000256" key="3">
    <source>
        <dbReference type="ARBA" id="ARBA00022670"/>
    </source>
</evidence>
<organism evidence="12 13">
    <name type="scientific">Didymosphaeria variabile</name>
    <dbReference type="NCBI Taxonomy" id="1932322"/>
    <lineage>
        <taxon>Eukaryota</taxon>
        <taxon>Fungi</taxon>
        <taxon>Dikarya</taxon>
        <taxon>Ascomycota</taxon>
        <taxon>Pezizomycotina</taxon>
        <taxon>Dothideomycetes</taxon>
        <taxon>Pleosporomycetidae</taxon>
        <taxon>Pleosporales</taxon>
        <taxon>Massarineae</taxon>
        <taxon>Didymosphaeriaceae</taxon>
        <taxon>Didymosphaeria</taxon>
    </lineage>
</organism>
<keyword evidence="5" id="KW-0378">Hydrolase</keyword>
<feature type="domain" description="DUF3645" evidence="10">
    <location>
        <begin position="2431"/>
        <end position="2462"/>
    </location>
</feature>
<dbReference type="PANTHER" id="PTHR13367:SF34">
    <property type="match status" value="1"/>
</dbReference>
<evidence type="ECO:0000256" key="8">
    <source>
        <dbReference type="SAM" id="MobiDB-lite"/>
    </source>
</evidence>
<evidence type="ECO:0000313" key="13">
    <source>
        <dbReference type="Proteomes" id="UP001140513"/>
    </source>
</evidence>
<reference evidence="12" key="1">
    <citation type="submission" date="2022-10" db="EMBL/GenBank/DDBJ databases">
        <title>Tapping the CABI collections for fungal endophytes: first genome assemblies for Collariella, Neodidymelliopsis, Ascochyta clinopodiicola, Didymella pomorum, Didymosphaeria variabile, Neocosmospora piperis and Neocucurbitaria cava.</title>
        <authorList>
            <person name="Hill R."/>
        </authorList>
    </citation>
    <scope>NUCLEOTIDE SEQUENCE</scope>
    <source>
        <strain evidence="12">IMI 356815</strain>
    </source>
</reference>
<dbReference type="EMBL" id="JAPEUX010000004">
    <property type="protein sequence ID" value="KAJ4354619.1"/>
    <property type="molecule type" value="Genomic_DNA"/>
</dbReference>
<sequence length="3182" mass="361709">MATIEYCLRHMVLPPKLPQEDDVTTASEQSLLQVTVAALQDLRNTLSTTEPVHAQKFDPVITIVENLLHSRNDEGYIAETELIKSLHKLAATNSPETLPLHVKAQNAGILVRRLGDDVVFEVFELSPQDEQVTTTKGRLVRSFPSYACRIHLKAFIEEGLVEALAHHIAKLSYHEVSEFRFGIAKEKDNTGPPNTAHPGLVTEYLVSVLAALGKSANVITITKSTREEVIYSSTGSPWRRSPLWLLVRVAMQLEFFRSSGSGTIALGLYKAAILNVLARVLKEAEHEGLDPDLLYVTSAKLSRRLRKLKFLWQDDEDLYHVCANPVRTNLIEVHQKMAALWNAIMDSSDFHVDIDDFPKVLQTLQPANDVTMSFKSLELFLRHISSRKSKSDASEFQPSLELADFDDVGLEFAFDATSEYRYFQLFMVELWVEKHLPSWLETHKTKKTCERLARLVQEYHRAAYNVYSESKSPSGLSVMHITIAELWKACDMCACAIYPLLLSYSPEVDLTPLQSLSLPLRSQMKRLQELERYVEAREKGVDASLPSMFRHFGHEQSFAVKFFDKSTSLQELRVRIDKEAKTRKEKKLDEYERKKKKHEDIMIDVHKMNCENHDEGPVDRGHGRKRKMEDNFENCEKCQLRLEAGKIKISIHESPLSSREPLAKATVFELAKPEPLRFWMDLTFFFMKNVLLFTYDIDVPATAPYSLDSYVGIPATFRKISQDQRVKICSSRQSAHGKQRHIRPNVAYLTPEDVCVQNELDYRYYEMSDKDADQDADGDKDSDQDPDKNTKKVRVKKFLMKKLRMTDEVQKKCTYQVPRRSSQLQQYLTLTSPPVKPNSVAASVSKCPLHLTFDEYKALSLLPVGHKIQYVNILTQLRSPTLDFAKAEAHCILQQTLHIAGPPEAARAIGREIHCILHDDTFAQALMKELDATLRRTQSNWESWRVLAVCILLARRVLTFTESLDIRSWCLDYLTQSREVGLGWIDGLEQRLRTTIDDRRQVDLLSRQTDIALLCISTFDVDEICLNDTLRPPGAFTDIIRLSLIVRKNKDTVRTNNHTVCTKEDAVISNYEDLHLTALQSWRSILFRTSPLLRAGIASGKYQTDMNTAIGFVPSAAWKILPEPKHHWAHTRSGSADVYFNFLTADLIMDGLPLARLPSQYTEQETYQTLFKGMPIEVVPTSEPGMSFSSKDSKEEFSGYQLSFGMEENGRDMLVVASRDDEEFDLVPRSVFEGILPQAFVDEYVHWYNRKTDKIEFRPLETPWTSCEHSWQLTGSGFDWQLENSTSVLVNPKSETGTVVSKILAPLEHKMHIHTWVDVMSSRVSIGLNRSQLDFYFHPHGSKIHSCQYPGMVIDPDQRIGTLVGLVSKLVLQKECEPNHRTILIPEGTVSYCRKRDHNQVSIEVSPNSKITTKIHEYHFDPILARLQDNGTLQSKLLLCYLHALTSHCIVDRATGFTGTEAALLILRSAAVSSFGIFEPEHIELLESIAKLTPSRKPTPTSTRAMQQLHWDEQLSFLSQHSDFRVQVEYLLCQSQQYSLFHPHEDDAKLPKLNLVDQDLLERGQIRSAMFLVDGFGAEKYTRNYDRIYAGRDVHLDPDRSQRAAIITTMVLRKQVALVRKIESLQLSLHTKHLKNASVQGYVPLEPTSLNFVAEWLEEPSSYLPRLWCSLHSALSDTSGPFNKFVVAIFLSTVAFAKGADMDVVQTLAAFYKEPKMMSITIPQISEINLSKGHGPKVSDIERIVHGNRRPFEQCPEYDLPQQPEESVLAWRARRNKQFSKTQQDAINSFSLDSWPDAGTYINIKAAMTELRVQCKIWFENRLFCDYTQRITNAVESMDVAGLPTLCIQSIIPSSKTVESDSSWSFSIRDIFALKPPSPARNSCKYVTFIHRVKANRKIARAQTTLSWPKPPKLSIPTVNTKRSGSLPDDGLSQLCDSLDEAAKSEPERQYVTDLRDSRDALEAGQEQVEIVMSELNNDLGTILQKHHDDCKHHLQEVQSVLENVVKTSDDVGWFIGHRPRVPPTFWVGQLKKDCHDKLSRDWKRAIIDTGLAVTELHRARRLVQVFLQDPTELARELFQKGHTNWSPAKFPETLLMEIEGGFMVRTVQEDIAKQMRECLQGQNSVLQLNCGEGKSSVILPMVAAAMADKKSNLVRVIVGKPQSKQMAHMLRSKLGGLLNRRIAYMPFTRALKLTASNVNDITKIYSDCMQEGGILVVQSEHILSLRLMCIESLVSGHSDLSLPLLELQEFFDGTSRDIVDESDEQFSVKFEVCYTMGKQHPIELSPERWRFAQSMLSMIKSLAPRIRKKLGDSLELLEMGKGRFPRVRLLKADAEDMLLDLLAQNVCRTQRPPLSIARLPPTLREAVYHYIRDAEPSAERVKMVEESDFFSESVRGPLLLIRGLIAGGIVRFALGSKRWRVNYGIDLHQPPRTKLAIPYQSKDNPSQHSEFSHPDVVIILTTLSYYYGGLDEEDLFNAFAHLLRSDQSEEEYANWVSNQDELPERFHNLNDINIEDRHQCETEIFPYLRYSKAAIDYYLGHIVFPKEARQFSRKLSASGWDTAAVKTNPTTGFSGTNDARDLLPLTVQQLDLEPQKHTNAMVLLQHILEPDGSQPQNSVQLVPRKDTTTSDHSDGETLLTLVNSMSEPVRVLLDVGAQILDLSNQQVARTWLAMSHVDTVKAAVFFGNDEELLVVDRRGRVETLQTSPHLKRLDECHVFFDEAHTRGIDMCLPKHYRAAVTLGANLTKDRLVQACLRMRKLGKGQSVVFLIPEEIRTKILDCTSKSVDDEITISDVLAWTIKETWGDLSRSIPLWASQGRRFETHKHLLRGTVTTREHAEQFLEEEAQTLEQRYRPRSITTDLGSLGWDMTNENVREILVRCNAYGTMSLNPATLEEEQERELAPEIEEERQVDRPAPMCTQEHTPDKDLATLVESGTFVTGSRTFMPAFRALADTSAAKIIDLGQFPTDLMVTQGYIRTVKPPPGLSSASLVSDYYHLPVQYILSVVKLRSSSRSQNLANLRKVNALVIISAFEADDLFDRIRNSVHVTLHTYAPRINRTYQPLDSLDLYTIGRPFNPELPRSLIAQLNLFAGQLYFRSYDEYVEMCGFLGLASTATAEGQAVQTDGFILPPVGAWKFRESPVRFLKDLIVKVRREGEAIDKTHLGRMLEGEVLERSDFE</sequence>
<evidence type="ECO:0000256" key="5">
    <source>
        <dbReference type="ARBA" id="ARBA00022801"/>
    </source>
</evidence>
<dbReference type="EC" id="3.4.19.12" evidence="2"/>
<feature type="domain" description="DUF6606" evidence="11">
    <location>
        <begin position="9"/>
        <end position="282"/>
    </location>
</feature>
<gene>
    <name evidence="12" type="ORF">N0V89_006356</name>
</gene>
<dbReference type="PANTHER" id="PTHR13367">
    <property type="entry name" value="UBIQUITIN THIOESTERASE"/>
    <property type="match status" value="1"/>
</dbReference>
<dbReference type="InterPro" id="IPR046541">
    <property type="entry name" value="DUF6606"/>
</dbReference>
<name>A0A9W8XN62_9PLEO</name>
<dbReference type="GO" id="GO:0004843">
    <property type="term" value="F:cysteine-type deubiquitinase activity"/>
    <property type="evidence" value="ECO:0007669"/>
    <property type="project" value="UniProtKB-EC"/>
</dbReference>
<dbReference type="GeneID" id="80909886"/>
<dbReference type="InterPro" id="IPR022099">
    <property type="entry name" value="DUF3638"/>
</dbReference>
<feature type="compositionally biased region" description="Basic and acidic residues" evidence="8">
    <location>
        <begin position="771"/>
        <end position="790"/>
    </location>
</feature>
<evidence type="ECO:0000259" key="10">
    <source>
        <dbReference type="Pfam" id="PF12359"/>
    </source>
</evidence>
<dbReference type="InterPro" id="IPR051346">
    <property type="entry name" value="OTU_Deubiquitinase"/>
</dbReference>
<protein>
    <recommendedName>
        <fullName evidence="2">ubiquitinyl hydrolase 1</fullName>
        <ecNumber evidence="2">3.4.19.12</ecNumber>
    </recommendedName>
</protein>
<accession>A0A9W8XN62</accession>
<feature type="domain" description="DUF3638" evidence="9">
    <location>
        <begin position="2083"/>
        <end position="2307"/>
    </location>
</feature>
<evidence type="ECO:0000256" key="2">
    <source>
        <dbReference type="ARBA" id="ARBA00012759"/>
    </source>
</evidence>
<evidence type="ECO:0000256" key="4">
    <source>
        <dbReference type="ARBA" id="ARBA00022786"/>
    </source>
</evidence>
<dbReference type="Pfam" id="PF12359">
    <property type="entry name" value="DUF3645"/>
    <property type="match status" value="1"/>
</dbReference>
<keyword evidence="7" id="KW-0175">Coiled coil</keyword>
<evidence type="ECO:0000256" key="7">
    <source>
        <dbReference type="SAM" id="Coils"/>
    </source>
</evidence>
<feature type="region of interest" description="Disordered" evidence="8">
    <location>
        <begin position="2615"/>
        <end position="2635"/>
    </location>
</feature>
<feature type="region of interest" description="Disordered" evidence="8">
    <location>
        <begin position="771"/>
        <end position="791"/>
    </location>
</feature>
<feature type="coiled-coil region" evidence="7">
    <location>
        <begin position="574"/>
        <end position="601"/>
    </location>
</feature>
<evidence type="ECO:0000256" key="6">
    <source>
        <dbReference type="ARBA" id="ARBA00022807"/>
    </source>
</evidence>
<dbReference type="OrthoDB" id="3182339at2759"/>
<evidence type="ECO:0000259" key="11">
    <source>
        <dbReference type="Pfam" id="PF20255"/>
    </source>
</evidence>
<evidence type="ECO:0000256" key="1">
    <source>
        <dbReference type="ARBA" id="ARBA00000707"/>
    </source>
</evidence>
<dbReference type="Pfam" id="PF20255">
    <property type="entry name" value="DUF6606"/>
    <property type="match status" value="1"/>
</dbReference>
<evidence type="ECO:0000259" key="9">
    <source>
        <dbReference type="Pfam" id="PF12340"/>
    </source>
</evidence>
<comment type="caution">
    <text evidence="12">The sequence shown here is derived from an EMBL/GenBank/DDBJ whole genome shotgun (WGS) entry which is preliminary data.</text>
</comment>
<comment type="catalytic activity">
    <reaction evidence="1">
        <text>Thiol-dependent hydrolysis of ester, thioester, amide, peptide and isopeptide bonds formed by the C-terminal Gly of ubiquitin (a 76-residue protein attached to proteins as an intracellular targeting signal).</text>
        <dbReference type="EC" id="3.4.19.12"/>
    </reaction>
</comment>
<feature type="compositionally biased region" description="Basic and acidic residues" evidence="8">
    <location>
        <begin position="2624"/>
        <end position="2635"/>
    </location>
</feature>
<dbReference type="InterPro" id="IPR022105">
    <property type="entry name" value="DUF3645"/>
</dbReference>
<dbReference type="GO" id="GO:0006508">
    <property type="term" value="P:proteolysis"/>
    <property type="evidence" value="ECO:0007669"/>
    <property type="project" value="UniProtKB-KW"/>
</dbReference>
<dbReference type="Pfam" id="PF12340">
    <property type="entry name" value="DUF3638"/>
    <property type="match status" value="1"/>
</dbReference>
<keyword evidence="13" id="KW-1185">Reference proteome</keyword>
<dbReference type="RefSeq" id="XP_056072393.1">
    <property type="nucleotide sequence ID" value="XM_056215126.1"/>
</dbReference>
<keyword evidence="6" id="KW-0788">Thiol protease</keyword>
<proteinExistence type="predicted"/>